<evidence type="ECO:0000256" key="2">
    <source>
        <dbReference type="ARBA" id="ARBA00022448"/>
    </source>
</evidence>
<dbReference type="InterPro" id="IPR000479">
    <property type="entry name" value="CIMR_rpt"/>
</dbReference>
<sequence>MAAHWRVFQVLACLFLFYGLQIHANLPSKCQISTYSITNWTWKVIGSKREYYINVCGNAKVKKKSCPSKAAVCSPSSADSTTLQNLGSKRQINATRDSGFDLIFTGGQCNEMGNNKAWETNIFMRCGKFLGSPQFVDLFVGKEKCVAVFEFVTNEACKTKPGPEIPCSLYGTDKEIIDLTPLIKTEGGHEVSSSDGNFVFYINVCRGIKPKKDDNIHCPANSSVCRVDKNLQKPEDVGSISYTSGLILRDKNDIVLVYNTTKTVSGCPQNLNPATTITFRCPGRNRGGKGPVLTEASYCAFEVLWETEFACAKTSILETTSCVLSDDSVHFNMTKLAAAKEDDYQVYYNDTRAGSTTQYIYYINVCHRLSFPCEGSDSTVCQEVKDGSWRKSLGIVSKQTLRYADGQLSLTYEHGSACRNGLNRTTIIMFICNYTAEIGTGPVFNSESYCFYYFDWETRYACPPSRRTGTQCRVVSPSGVRYDLSELVRMENSTNWIAVDGESISAKRKILINVCGHVTGHPEAKQCDSSAAICMIDQSKGKVVSLGRYTEPPTLNPDNSIKLVYIQGSECKKDNAGKSVFIRSTITFLCQTGDLSSPPVLVTHTSDECHYEFMWRTAAACSLGLNVGQDCRVEDKDAGYVFDLTPLAKKTWGQKDFVTAVNNINSQYKYRLKVCGGSSQMGCVGANVSSCQITQPSSKHNFTLGLENKNLYYYDGMLNLTYHNGEKCHNGVSRKTHITFLCNQSAVNNGVGVPEFEKENHCIYNFMWFTKYACPAKVVECVARTDVAQYDLTSLVRTSDNWEAAYGANGKFYINVCRSLNLVPGCSGTAAVCLKEKDKVTNLGSVSNPPTEGVNNVVITYTDGDKCKDRKYQTKITFLCQKGEGSSSPEFIKIDDDGCTYIFHWKTAAGCPIENVQGSKCTVSDPKSDTIFNLTPLTKKNNVVMYSGNMTENNEQATFQLNVCGALPAKTCGDREDIGACLIKKNGKKIALGKKSRTLFYKGEIVTLIYSEGDNFESTGEQREVHIRFYCDSNKPFGEPTFSERGGNKYFFDFKTSLVCSASAVQCLVSAGGVEYDLSPLGLTSGNWEAVDTREKNKHLHYFINVCRAVNPSGEALKCPGGPIGGCQIDHSQKKGFNLGYVQSNPQITSKGELSLQYSGGTPCHKNQFSRSLRIVFSCSKRTGSPIFIAESPECEYLFSWETPSACPLTKEVGYDCKVEDKQYGYMFDLSVLYNKTKDYNVSVRGGAPGERIILNVCNKLVGGPKECHGETVGACIIGTKNVEKVVLNKNLTYYNGQIQTTYGENPAINITFECNQQALGLDTGPTCEKKSNTYDCHWQTPFVCRPMISLQCSIRDEEKDTDNQYDFSSLSKSDGNWRAKVTGPNLDGVSFFINVCRTVLLKGAAAHCPPTSGVCMVKGGTSFNLGTIRHGPRKREDNIYLDYEEGGNCGNGKKYSTHILMMCGEREGGLPVFINYNAQTCEYNFLWTTSEACPVNDKEEITYDNCTAVNPYTKVLFDLNRLRNKHSDYEMADKRDHKYKLNVCGPLVKPPKGCGTKSGVCQVGQQTYNAGISNMRLHFDDGILYLNLSGGDPCHHVKKNRETIIQFVCSPSHGSQDLGKPVFVSENDCTYFVVWHTSLVCERQYECAAFQNDKDGTTVQYSLSRLMRTDANWEVIPEDGKNYTASYYVNLCRPLLPMPGINCPAGAWACKVWTNGQKNQQYEDLGKAVQPPVVVKSREVNLVYTSPTTCSKNRSKTIEVHFKFRCSYGELGHPVLESEDKCTIHISWATVAACPNIQKVDLENCRVFDNGTGQVYSLKPLLNSPGSHHFTVGNENDPTFFYLSVCEPLKLKKGSCEGDGVCMVTNNGTKSYKSLGRYEHRSMSFFREDEMLILQYCNKECKDADVKSKITFICDRNQTNRGQPQMQSYGKNGADFIFRTNLVCPPLERVCSYSDSGTTYDLQLLTSRTGSWNYTTSHKDRFWINICRGISDGPKGCPPSASVCMIRAGQVKVNVLGLTSTQMISFKGGKLQLTYTGLPVDGCRGGVESKVVFYFDCGNHVGQPSLSREEWQSCVFVINWKSSVACRVERKKIKVNNCVIKHPVTGRSIDLKKLVNGSESTWRVIGQDEHGKAVFYYINVCGKLKGFKKLPSNCHGDETSVCCGNKGFIVTDKSIYYEDAIFSLEMTASDGFVLVINFHCSDEEVGSPNFDYKSSNNHHFFTWTTSIVCAGDLSRDVTDIPEAGHKTVKSAGKKNLGIAFGVVFAVLWIIVFVVVFYKPSRRHRIISCLRVNFKTHVLRKEIKYPSYRYQKLDVSDDDEADSLIKIAEGSDDEEQNDDEDLLPF</sequence>
<dbReference type="PANTHER" id="PTHR15071">
    <property type="entry name" value="MANNOSE-6-PHOSPHATE RECEPTOR FAMILY MEMBER"/>
    <property type="match status" value="1"/>
</dbReference>
<keyword evidence="12" id="KW-1185">Reference proteome</keyword>
<dbReference type="GO" id="GO:0007041">
    <property type="term" value="P:lysosomal transport"/>
    <property type="evidence" value="ECO:0007669"/>
    <property type="project" value="InterPro"/>
</dbReference>
<keyword evidence="2" id="KW-0813">Transport</keyword>
<feature type="domain" description="MRH" evidence="10">
    <location>
        <begin position="2097"/>
        <end position="2232"/>
    </location>
</feature>
<feature type="signal peptide" evidence="9">
    <location>
        <begin position="1"/>
        <end position="24"/>
    </location>
</feature>
<feature type="domain" description="MRH" evidence="10">
    <location>
        <begin position="919"/>
        <end position="1062"/>
    </location>
</feature>
<evidence type="ECO:0000256" key="8">
    <source>
        <dbReference type="SAM" id="Phobius"/>
    </source>
</evidence>
<dbReference type="PROSITE" id="PS51914">
    <property type="entry name" value="MRH"/>
    <property type="match status" value="15"/>
</dbReference>
<dbReference type="GO" id="GO:0010008">
    <property type="term" value="C:endosome membrane"/>
    <property type="evidence" value="ECO:0007669"/>
    <property type="project" value="UniProtKB-SubCell"/>
</dbReference>
<evidence type="ECO:0000313" key="11">
    <source>
        <dbReference type="EMBL" id="CAH3121211.1"/>
    </source>
</evidence>
<reference evidence="11 12" key="1">
    <citation type="submission" date="2022-05" db="EMBL/GenBank/DDBJ databases">
        <authorList>
            <consortium name="Genoscope - CEA"/>
            <person name="William W."/>
        </authorList>
    </citation>
    <scope>NUCLEOTIDE SEQUENCE [LARGE SCALE GENOMIC DNA]</scope>
</reference>
<name>A0AAU9WPM3_9CNID</name>
<feature type="chain" id="PRO_5043818541" description="MRH domain-containing protein" evidence="9">
    <location>
        <begin position="25"/>
        <end position="2345"/>
    </location>
</feature>
<feature type="domain" description="MRH" evidence="10">
    <location>
        <begin position="28"/>
        <end position="159"/>
    </location>
</feature>
<evidence type="ECO:0000256" key="1">
    <source>
        <dbReference type="ARBA" id="ARBA00004308"/>
    </source>
</evidence>
<evidence type="ECO:0000256" key="9">
    <source>
        <dbReference type="SAM" id="SignalP"/>
    </source>
</evidence>
<feature type="domain" description="MRH" evidence="10">
    <location>
        <begin position="1065"/>
        <end position="1209"/>
    </location>
</feature>
<feature type="domain" description="MRH" evidence="10">
    <location>
        <begin position="1950"/>
        <end position="2089"/>
    </location>
</feature>
<feature type="domain" description="MRH" evidence="10">
    <location>
        <begin position="1505"/>
        <end position="1644"/>
    </location>
</feature>
<feature type="domain" description="MRH" evidence="10">
    <location>
        <begin position="320"/>
        <end position="464"/>
    </location>
</feature>
<feature type="transmembrane region" description="Helical" evidence="8">
    <location>
        <begin position="2257"/>
        <end position="2278"/>
    </location>
</feature>
<dbReference type="Proteomes" id="UP001159428">
    <property type="component" value="Unassembled WGS sequence"/>
</dbReference>
<proteinExistence type="predicted"/>
<evidence type="ECO:0000256" key="3">
    <source>
        <dbReference type="ARBA" id="ARBA00022692"/>
    </source>
</evidence>
<feature type="domain" description="MRH" evidence="10">
    <location>
        <begin position="1804"/>
        <end position="1947"/>
    </location>
</feature>
<dbReference type="InterPro" id="IPR009011">
    <property type="entry name" value="Man6P_isomerase_rcpt-bd_dom_sf"/>
</dbReference>
<protein>
    <recommendedName>
        <fullName evidence="10">MRH domain-containing protein</fullName>
    </recommendedName>
</protein>
<keyword evidence="3 8" id="KW-0812">Transmembrane</keyword>
<dbReference type="EMBL" id="CALNXJ010000018">
    <property type="protein sequence ID" value="CAH3121211.1"/>
    <property type="molecule type" value="Genomic_DNA"/>
</dbReference>
<feature type="domain" description="MRH" evidence="10">
    <location>
        <begin position="1351"/>
        <end position="1496"/>
    </location>
</feature>
<feature type="domain" description="MRH" evidence="10">
    <location>
        <begin position="1646"/>
        <end position="1797"/>
    </location>
</feature>
<keyword evidence="6 8" id="KW-0472">Membrane</keyword>
<dbReference type="SUPFAM" id="SSF50911">
    <property type="entry name" value="Mannose 6-phosphate receptor domain"/>
    <property type="match status" value="15"/>
</dbReference>
<feature type="domain" description="MRH" evidence="10">
    <location>
        <begin position="165"/>
        <end position="313"/>
    </location>
</feature>
<gene>
    <name evidence="11" type="ORF">PMEA_00009082</name>
</gene>
<dbReference type="InterPro" id="IPR044865">
    <property type="entry name" value="MRH_dom"/>
</dbReference>
<feature type="domain" description="MRH" evidence="10">
    <location>
        <begin position="470"/>
        <end position="623"/>
    </location>
</feature>
<evidence type="ECO:0000259" key="10">
    <source>
        <dbReference type="PROSITE" id="PS51914"/>
    </source>
</evidence>
<dbReference type="GO" id="GO:0005802">
    <property type="term" value="C:trans-Golgi network"/>
    <property type="evidence" value="ECO:0007669"/>
    <property type="project" value="TreeGrafter"/>
</dbReference>
<evidence type="ECO:0000313" key="12">
    <source>
        <dbReference type="Proteomes" id="UP001159428"/>
    </source>
</evidence>
<comment type="caution">
    <text evidence="11">The sequence shown here is derived from an EMBL/GenBank/DDBJ whole genome shotgun (WGS) entry which is preliminary data.</text>
</comment>
<evidence type="ECO:0000256" key="4">
    <source>
        <dbReference type="ARBA" id="ARBA00022729"/>
    </source>
</evidence>
<evidence type="ECO:0000256" key="5">
    <source>
        <dbReference type="ARBA" id="ARBA00022989"/>
    </source>
</evidence>
<feature type="domain" description="MRH" evidence="10">
    <location>
        <begin position="779"/>
        <end position="913"/>
    </location>
</feature>
<dbReference type="Gene3D" id="2.70.130.10">
    <property type="entry name" value="Mannose-6-phosphate receptor binding domain"/>
    <property type="match status" value="15"/>
</dbReference>
<dbReference type="GO" id="GO:0038023">
    <property type="term" value="F:signaling receptor activity"/>
    <property type="evidence" value="ECO:0007669"/>
    <property type="project" value="InterPro"/>
</dbReference>
<evidence type="ECO:0000256" key="7">
    <source>
        <dbReference type="ARBA" id="ARBA00023157"/>
    </source>
</evidence>
<keyword evidence="7" id="KW-1015">Disulfide bond</keyword>
<dbReference type="FunFam" id="2.70.130.10:FF:000005">
    <property type="entry name" value="Insulin-like growth factor 2 receptor"/>
    <property type="match status" value="1"/>
</dbReference>
<organism evidence="11 12">
    <name type="scientific">Pocillopora meandrina</name>
    <dbReference type="NCBI Taxonomy" id="46732"/>
    <lineage>
        <taxon>Eukaryota</taxon>
        <taxon>Metazoa</taxon>
        <taxon>Cnidaria</taxon>
        <taxon>Anthozoa</taxon>
        <taxon>Hexacorallia</taxon>
        <taxon>Scleractinia</taxon>
        <taxon>Astrocoeniina</taxon>
        <taxon>Pocilloporidae</taxon>
        <taxon>Pocillopora</taxon>
    </lineage>
</organism>
<dbReference type="Pfam" id="PF00878">
    <property type="entry name" value="CIMR"/>
    <property type="match status" value="15"/>
</dbReference>
<feature type="domain" description="MRH" evidence="10">
    <location>
        <begin position="629"/>
        <end position="776"/>
    </location>
</feature>
<dbReference type="GO" id="GO:0005537">
    <property type="term" value="F:D-mannose binding"/>
    <property type="evidence" value="ECO:0007669"/>
    <property type="project" value="InterPro"/>
</dbReference>
<dbReference type="PANTHER" id="PTHR15071:SF0">
    <property type="entry name" value="MANNOSE 6-PHOSPHATE RECEPTOR-LIKE PROTEIN 1"/>
    <property type="match status" value="1"/>
</dbReference>
<dbReference type="SMART" id="SM01404">
    <property type="entry name" value="CIMR"/>
    <property type="match status" value="14"/>
</dbReference>
<comment type="subcellular location">
    <subcellularLocation>
        <location evidence="1">Endomembrane system</location>
    </subcellularLocation>
</comment>
<keyword evidence="4 9" id="KW-0732">Signal</keyword>
<accession>A0AAU9WPM3</accession>
<dbReference type="FunFam" id="2.70.130.10:FF:000016">
    <property type="entry name" value="Insulin-like growth factor 2 receptor"/>
    <property type="match status" value="2"/>
</dbReference>
<keyword evidence="5 8" id="KW-1133">Transmembrane helix</keyword>
<dbReference type="GO" id="GO:0000139">
    <property type="term" value="C:Golgi membrane"/>
    <property type="evidence" value="ECO:0007669"/>
    <property type="project" value="UniProtKB-SubCell"/>
</dbReference>
<feature type="domain" description="MRH" evidence="10">
    <location>
        <begin position="1215"/>
        <end position="1347"/>
    </location>
</feature>
<evidence type="ECO:0000256" key="6">
    <source>
        <dbReference type="ARBA" id="ARBA00023136"/>
    </source>
</evidence>